<dbReference type="Proteomes" id="UP001230426">
    <property type="component" value="Unassembled WGS sequence"/>
</dbReference>
<keyword evidence="3" id="KW-1185">Reference proteome</keyword>
<proteinExistence type="predicted"/>
<sequence length="306" mass="34382">MLDSDTLVSIGLPVRNGAERLDGVVRSVLAQDHTDIELVICDNASTDGTEEFCRELARSDDRVVYHRQPHNVGLLNNFVHAGRIARGTFFRWVGDDDRLDPACVSRSLSAFAQDERLILVTTQVAYTDPDGTTSTGVYDGGGLLSDDPAERFAEMLRMLNESHLLIDPLYGLMRRASVVGIPRRNMLREDEVFAAKLALAGPWGHVPEVLAHRNWKHERIGVVGRRLGVPAWQARFSSTLQYREILRWLGEAPLTEEQRRRAYAAAHRMYARRQWRTVSHRSRKLVRLGTGLLLPGRAAGRPSGRS</sequence>
<dbReference type="Gene3D" id="3.90.550.10">
    <property type="entry name" value="Spore Coat Polysaccharide Biosynthesis Protein SpsA, Chain A"/>
    <property type="match status" value="1"/>
</dbReference>
<evidence type="ECO:0000313" key="3">
    <source>
        <dbReference type="Proteomes" id="UP001230426"/>
    </source>
</evidence>
<dbReference type="CDD" id="cd00761">
    <property type="entry name" value="Glyco_tranf_GTA_type"/>
    <property type="match status" value="1"/>
</dbReference>
<dbReference type="PANTHER" id="PTHR22916">
    <property type="entry name" value="GLYCOSYLTRANSFERASE"/>
    <property type="match status" value="1"/>
</dbReference>
<gene>
    <name evidence="2" type="ORF">J2S55_002680</name>
</gene>
<reference evidence="2 3" key="1">
    <citation type="submission" date="2023-07" db="EMBL/GenBank/DDBJ databases">
        <title>Sequencing the genomes of 1000 actinobacteria strains.</title>
        <authorList>
            <person name="Klenk H.-P."/>
        </authorList>
    </citation>
    <scope>NUCLEOTIDE SEQUENCE [LARGE SCALE GENOMIC DNA]</scope>
    <source>
        <strain evidence="2 3">DSM 44109</strain>
    </source>
</reference>
<dbReference type="RefSeq" id="WP_306860272.1">
    <property type="nucleotide sequence ID" value="NZ_JAUSRB010000002.1"/>
</dbReference>
<feature type="domain" description="Glycosyltransferase 2-like" evidence="1">
    <location>
        <begin position="9"/>
        <end position="132"/>
    </location>
</feature>
<dbReference type="Pfam" id="PF00535">
    <property type="entry name" value="Glycos_transf_2"/>
    <property type="match status" value="1"/>
</dbReference>
<name>A0ABT9R2G4_9ACTN</name>
<organism evidence="2 3">
    <name type="scientific">Streptosporangium brasiliense</name>
    <dbReference type="NCBI Taxonomy" id="47480"/>
    <lineage>
        <taxon>Bacteria</taxon>
        <taxon>Bacillati</taxon>
        <taxon>Actinomycetota</taxon>
        <taxon>Actinomycetes</taxon>
        <taxon>Streptosporangiales</taxon>
        <taxon>Streptosporangiaceae</taxon>
        <taxon>Streptosporangium</taxon>
    </lineage>
</organism>
<evidence type="ECO:0000259" key="1">
    <source>
        <dbReference type="Pfam" id="PF00535"/>
    </source>
</evidence>
<comment type="caution">
    <text evidence="2">The sequence shown here is derived from an EMBL/GenBank/DDBJ whole genome shotgun (WGS) entry which is preliminary data.</text>
</comment>
<dbReference type="SUPFAM" id="SSF53448">
    <property type="entry name" value="Nucleotide-diphospho-sugar transferases"/>
    <property type="match status" value="1"/>
</dbReference>
<dbReference type="InterPro" id="IPR001173">
    <property type="entry name" value="Glyco_trans_2-like"/>
</dbReference>
<protein>
    <submittedName>
        <fullName evidence="2">Glycosyltransferase involved in cell wall biosynthesis</fullName>
    </submittedName>
</protein>
<dbReference type="EMBL" id="JAUSRB010000002">
    <property type="protein sequence ID" value="MDP9863414.1"/>
    <property type="molecule type" value="Genomic_DNA"/>
</dbReference>
<evidence type="ECO:0000313" key="2">
    <source>
        <dbReference type="EMBL" id="MDP9863414.1"/>
    </source>
</evidence>
<accession>A0ABT9R2G4</accession>
<dbReference type="InterPro" id="IPR029044">
    <property type="entry name" value="Nucleotide-diphossugar_trans"/>
</dbReference>
<dbReference type="PANTHER" id="PTHR22916:SF56">
    <property type="entry name" value="GLYCOSYL TRANSFERASE"/>
    <property type="match status" value="1"/>
</dbReference>